<dbReference type="EMBL" id="LR796660">
    <property type="protein sequence ID" value="CAB4157262.1"/>
    <property type="molecule type" value="Genomic_DNA"/>
</dbReference>
<protein>
    <recommendedName>
        <fullName evidence="2">DUF551 domain-containing protein</fullName>
    </recommendedName>
</protein>
<sequence length="105" mass="11728">MSKVHSDLTASIPTETVETAVTPGWQPIETAPKVRGVQVLLYDFALGVCVGYWPGEDDCPLSLWWIAYKTEDGLDVYGDACADYWMPLPAAPPKRPRRYVRKATK</sequence>
<evidence type="ECO:0008006" key="2">
    <source>
        <dbReference type="Google" id="ProtNLM"/>
    </source>
</evidence>
<evidence type="ECO:0000313" key="1">
    <source>
        <dbReference type="EMBL" id="CAB4157262.1"/>
    </source>
</evidence>
<gene>
    <name evidence="1" type="ORF">UFOVP679_11</name>
</gene>
<name>A0A6J5NF10_9CAUD</name>
<reference evidence="1" key="1">
    <citation type="submission" date="2020-04" db="EMBL/GenBank/DDBJ databases">
        <authorList>
            <person name="Chiriac C."/>
            <person name="Salcher M."/>
            <person name="Ghai R."/>
            <person name="Kavagutti S V."/>
        </authorList>
    </citation>
    <scope>NUCLEOTIDE SEQUENCE</scope>
</reference>
<organism evidence="1">
    <name type="scientific">uncultured Caudovirales phage</name>
    <dbReference type="NCBI Taxonomy" id="2100421"/>
    <lineage>
        <taxon>Viruses</taxon>
        <taxon>Duplodnaviria</taxon>
        <taxon>Heunggongvirae</taxon>
        <taxon>Uroviricota</taxon>
        <taxon>Caudoviricetes</taxon>
        <taxon>Peduoviridae</taxon>
        <taxon>Maltschvirus</taxon>
        <taxon>Maltschvirus maltsch</taxon>
    </lineage>
</organism>
<accession>A0A6J5NF10</accession>
<proteinExistence type="predicted"/>